<gene>
    <name evidence="2" type="ORF">HP555_07335</name>
</gene>
<dbReference type="KEGG" id="dog:HP555_07335"/>
<name>A0A7T5VFR8_9BACT</name>
<keyword evidence="3" id="KW-1185">Reference proteome</keyword>
<feature type="compositionally biased region" description="Basic and acidic residues" evidence="1">
    <location>
        <begin position="12"/>
        <end position="22"/>
    </location>
</feature>
<dbReference type="AlphaFoldDB" id="A0A7T5VFR8"/>
<organism evidence="2 3">
    <name type="scientific">Desulfobulbus oligotrophicus</name>
    <dbReference type="NCBI Taxonomy" id="1909699"/>
    <lineage>
        <taxon>Bacteria</taxon>
        <taxon>Pseudomonadati</taxon>
        <taxon>Thermodesulfobacteriota</taxon>
        <taxon>Desulfobulbia</taxon>
        <taxon>Desulfobulbales</taxon>
        <taxon>Desulfobulbaceae</taxon>
        <taxon>Desulfobulbus</taxon>
    </lineage>
</organism>
<dbReference type="Proteomes" id="UP000596092">
    <property type="component" value="Chromosome"/>
</dbReference>
<accession>A0A7T5VFR8</accession>
<evidence type="ECO:0000313" key="3">
    <source>
        <dbReference type="Proteomes" id="UP000596092"/>
    </source>
</evidence>
<evidence type="ECO:0000313" key="2">
    <source>
        <dbReference type="EMBL" id="QQG66984.1"/>
    </source>
</evidence>
<reference evidence="2 3" key="1">
    <citation type="submission" date="2020-05" db="EMBL/GenBank/DDBJ databases">
        <title>Complete genome of Desulfobulbus oligotrophicus.</title>
        <authorList>
            <person name="Podar M."/>
        </authorList>
    </citation>
    <scope>NUCLEOTIDE SEQUENCE [LARGE SCALE GENOMIC DNA]</scope>
    <source>
        <strain evidence="2 3">Prop6</strain>
    </source>
</reference>
<sequence>MPRRKRKFYSAQHEDSKQERLPDPRRCERLPWVKPLIEHPTEPEVLTWDYEEGDKTIKTYVWIKNSDFVVIMKKFPDNTRRLITSFYVDNTYKRNDFDKKYKNRII</sequence>
<evidence type="ECO:0008006" key="4">
    <source>
        <dbReference type="Google" id="ProtNLM"/>
    </source>
</evidence>
<feature type="region of interest" description="Disordered" evidence="1">
    <location>
        <begin position="1"/>
        <end position="22"/>
    </location>
</feature>
<dbReference type="EMBL" id="CP054140">
    <property type="protein sequence ID" value="QQG66984.1"/>
    <property type="molecule type" value="Genomic_DNA"/>
</dbReference>
<proteinExistence type="predicted"/>
<evidence type="ECO:0000256" key="1">
    <source>
        <dbReference type="SAM" id="MobiDB-lite"/>
    </source>
</evidence>
<protein>
    <recommendedName>
        <fullName evidence="4">Phage-Barnase-EndoU-ColicinE5/D-RelE like nuclease 2 domain-containing protein</fullName>
    </recommendedName>
</protein>